<feature type="compositionally biased region" description="Low complexity" evidence="1">
    <location>
        <begin position="150"/>
        <end position="165"/>
    </location>
</feature>
<feature type="compositionally biased region" description="Low complexity" evidence="1">
    <location>
        <begin position="65"/>
        <end position="80"/>
    </location>
</feature>
<evidence type="ECO:0000313" key="2">
    <source>
        <dbReference type="EMBL" id="SCG81083.1"/>
    </source>
</evidence>
<feature type="compositionally biased region" description="Basic and acidic residues" evidence="1">
    <location>
        <begin position="170"/>
        <end position="188"/>
    </location>
</feature>
<dbReference type="AlphaFoldDB" id="A0A120FA28"/>
<protein>
    <submittedName>
        <fullName evidence="2">Uncharacterized protein</fullName>
    </submittedName>
</protein>
<gene>
    <name evidence="2" type="ORF">GA0070623_5456</name>
</gene>
<proteinExistence type="predicted"/>
<accession>A0A120FA28</accession>
<sequence length="283" mass="29386">MLVASLLLILVAVALLVFGLVDGSSTLLTSSIAASLLAAVALVAGARQAAATRARAAERAEQGEHAGAPRATAPPAASAPSEVPTTYVPTTIGAGGVGWRQPPGPPVADDPVVLSPRPDAGAWEPEAEAPWDPVVVPEPAGPTGRPPATGPVRYAADPDPVPYAAEDTDPDRYDDLPVDASHADRQVDGPDDPAPPWEHPADASSPWEPPLQRVPPADAALVAQLDDEVRVVDGHPRYHLLSCAHLIEREHEPLPVFEAISLGFTPCGLCNPDTALLADTYPR</sequence>
<feature type="region of interest" description="Disordered" evidence="1">
    <location>
        <begin position="54"/>
        <end position="210"/>
    </location>
</feature>
<evidence type="ECO:0000256" key="1">
    <source>
        <dbReference type="SAM" id="MobiDB-lite"/>
    </source>
</evidence>
<dbReference type="Proteomes" id="UP000198226">
    <property type="component" value="Chromosome I"/>
</dbReference>
<organism evidence="2 3">
    <name type="scientific">Micromonospora rifamycinica</name>
    <dbReference type="NCBI Taxonomy" id="291594"/>
    <lineage>
        <taxon>Bacteria</taxon>
        <taxon>Bacillati</taxon>
        <taxon>Actinomycetota</taxon>
        <taxon>Actinomycetes</taxon>
        <taxon>Micromonosporales</taxon>
        <taxon>Micromonosporaceae</taxon>
        <taxon>Micromonospora</taxon>
    </lineage>
</organism>
<dbReference type="EMBL" id="LT607752">
    <property type="protein sequence ID" value="SCG81083.1"/>
    <property type="molecule type" value="Genomic_DNA"/>
</dbReference>
<reference evidence="3" key="1">
    <citation type="submission" date="2016-06" db="EMBL/GenBank/DDBJ databases">
        <authorList>
            <person name="Varghese N."/>
            <person name="Submissions Spin"/>
        </authorList>
    </citation>
    <scope>NUCLEOTIDE SEQUENCE [LARGE SCALE GENOMIC DNA]</scope>
    <source>
        <strain evidence="3">DSM 44983</strain>
    </source>
</reference>
<feature type="compositionally biased region" description="Basic and acidic residues" evidence="1">
    <location>
        <begin position="55"/>
        <end position="64"/>
    </location>
</feature>
<name>A0A120FA28_9ACTN</name>
<keyword evidence="3" id="KW-1185">Reference proteome</keyword>
<feature type="compositionally biased region" description="Low complexity" evidence="1">
    <location>
        <begin position="109"/>
        <end position="143"/>
    </location>
</feature>
<evidence type="ECO:0000313" key="3">
    <source>
        <dbReference type="Proteomes" id="UP000198226"/>
    </source>
</evidence>
<dbReference type="OrthoDB" id="3638805at2"/>